<name>A0A7S3PQK6_9STRA</name>
<dbReference type="GO" id="GO:0016491">
    <property type="term" value="F:oxidoreductase activity"/>
    <property type="evidence" value="ECO:0007669"/>
    <property type="project" value="UniProtKB-KW"/>
</dbReference>
<dbReference type="PANTHER" id="PTHR35870:SF1">
    <property type="entry name" value="PROTEIN, PUTATIVE (AFU_ORTHOLOGUE AFUA_5G03330)-RELATED"/>
    <property type="match status" value="1"/>
</dbReference>
<evidence type="ECO:0000313" key="2">
    <source>
        <dbReference type="EMBL" id="CAE0447236.1"/>
    </source>
</evidence>
<dbReference type="EMBL" id="HBIN01022404">
    <property type="protein sequence ID" value="CAE0447236.1"/>
    <property type="molecule type" value="Transcribed_RNA"/>
</dbReference>
<gene>
    <name evidence="2" type="ORF">ASTO00021_LOCUS17213</name>
</gene>
<evidence type="ECO:0000256" key="1">
    <source>
        <dbReference type="ARBA" id="ARBA00023002"/>
    </source>
</evidence>
<dbReference type="AlphaFoldDB" id="A0A7S3PQK6"/>
<dbReference type="InterPro" id="IPR025337">
    <property type="entry name" value="Questin_oxidase-like"/>
</dbReference>
<protein>
    <submittedName>
        <fullName evidence="2">Uncharacterized protein</fullName>
    </submittedName>
</protein>
<proteinExistence type="predicted"/>
<dbReference type="PANTHER" id="PTHR35870">
    <property type="entry name" value="PROTEIN, PUTATIVE (AFU_ORTHOLOGUE AFUA_5G03330)-RELATED"/>
    <property type="match status" value="1"/>
</dbReference>
<accession>A0A7S3PQK6</accession>
<sequence length="407" mass="45532">MRRSTSAIVSKVVAPLSDSIRRNLGEGWSTKRYYIEYRLLSNHLAHGVVALARLGASDNLIEEFAAKYAEKLEPASSAPDYHDAHGKITSFDPSLLGQRKNYYELLSFYEGEINKNGSDVTISTFLPLLHQGLAGAAFHGAIHLGYGYAAQVDEIIAEGLAYLHFCYVPLYTENSNSTSSYSENQIEKTNRSESSTFEDYAATFTSMLETLQTDADLYRQVEEGKTMFKDTGLSTFQRAIMALSHNDNGASLYKYTDPLPNCGDTMWIVDLMLQLYVRTCTENSSDFFLLHGVTSSWALAQVSHLLQLSQRSELHRSLENALFAAYVVQGCPPIENPLLSLQSKKLSWSWDDIVSNTLQNVQNDEHVFKLVEIARERASSNEAHVSDEICREAAIRVGKLEFRFAGI</sequence>
<keyword evidence="1" id="KW-0560">Oxidoreductase</keyword>
<organism evidence="2">
    <name type="scientific">Aplanochytrium stocchinoi</name>
    <dbReference type="NCBI Taxonomy" id="215587"/>
    <lineage>
        <taxon>Eukaryota</taxon>
        <taxon>Sar</taxon>
        <taxon>Stramenopiles</taxon>
        <taxon>Bigyra</taxon>
        <taxon>Labyrinthulomycetes</taxon>
        <taxon>Thraustochytrida</taxon>
        <taxon>Thraustochytriidae</taxon>
        <taxon>Aplanochytrium</taxon>
    </lineage>
</organism>
<reference evidence="2" key="1">
    <citation type="submission" date="2021-01" db="EMBL/GenBank/DDBJ databases">
        <authorList>
            <person name="Corre E."/>
            <person name="Pelletier E."/>
            <person name="Niang G."/>
            <person name="Scheremetjew M."/>
            <person name="Finn R."/>
            <person name="Kale V."/>
            <person name="Holt S."/>
            <person name="Cochrane G."/>
            <person name="Meng A."/>
            <person name="Brown T."/>
            <person name="Cohen L."/>
        </authorList>
    </citation>
    <scope>NUCLEOTIDE SEQUENCE</scope>
    <source>
        <strain evidence="2">GSBS06</strain>
    </source>
</reference>
<dbReference type="Pfam" id="PF14027">
    <property type="entry name" value="Questin_oxidase"/>
    <property type="match status" value="1"/>
</dbReference>